<keyword evidence="5" id="KW-0704">Schiff base</keyword>
<sequence>MNSHSIRETAAVALSLLDLTNLKDDCTEAQIEALCARAQTPYGNSAAICIWPRFVAQARNILGTGHAVRIATVVNFPAGEMEVADVAAETREAIADGADEIDLVIPYRTFISGNEKAVTDMVKAVRAECVGPVLLKVIIETGELKEAALIRRASELAIEAGADFIKTSTGKVAVNATLEAADIMIRAIRESGRKVGFKPAGGIGSVADAGLYLSLAETIMAPDWAMPSTFRFGASGLLDDILAVLGGAQPASAAASGY</sequence>
<dbReference type="GO" id="GO:0009264">
    <property type="term" value="P:deoxyribonucleotide catabolic process"/>
    <property type="evidence" value="ECO:0007669"/>
    <property type="project" value="UniProtKB-UniRule"/>
</dbReference>
<evidence type="ECO:0000256" key="3">
    <source>
        <dbReference type="ARBA" id="ARBA00012515"/>
    </source>
</evidence>
<dbReference type="NCBIfam" id="TIGR00126">
    <property type="entry name" value="deoC"/>
    <property type="match status" value="1"/>
</dbReference>
<dbReference type="SMART" id="SM01133">
    <property type="entry name" value="DeoC"/>
    <property type="match status" value="1"/>
</dbReference>
<dbReference type="PANTHER" id="PTHR10889:SF3">
    <property type="entry name" value="DEOXYRIBOSE-PHOSPHATE ALDOLASE"/>
    <property type="match status" value="1"/>
</dbReference>
<proteinExistence type="inferred from homology"/>
<dbReference type="GO" id="GO:0016052">
    <property type="term" value="P:carbohydrate catabolic process"/>
    <property type="evidence" value="ECO:0007669"/>
    <property type="project" value="TreeGrafter"/>
</dbReference>
<dbReference type="Gene3D" id="3.20.20.70">
    <property type="entry name" value="Aldolase class I"/>
    <property type="match status" value="1"/>
</dbReference>
<evidence type="ECO:0000256" key="6">
    <source>
        <dbReference type="ARBA" id="ARBA00048791"/>
    </source>
</evidence>
<dbReference type="PIRSF" id="PIRSF001357">
    <property type="entry name" value="DeoC"/>
    <property type="match status" value="1"/>
</dbReference>
<organism evidence="8 9">
    <name type="scientific">Rhizobium etli bv. mimosae str. IE4771</name>
    <dbReference type="NCBI Taxonomy" id="1432050"/>
    <lineage>
        <taxon>Bacteria</taxon>
        <taxon>Pseudomonadati</taxon>
        <taxon>Pseudomonadota</taxon>
        <taxon>Alphaproteobacteria</taxon>
        <taxon>Hyphomicrobiales</taxon>
        <taxon>Rhizobiaceae</taxon>
        <taxon>Rhizobium/Agrobacterium group</taxon>
        <taxon>Rhizobium</taxon>
    </lineage>
</organism>
<keyword evidence="4 8" id="KW-0456">Lyase</keyword>
<comment type="pathway">
    <text evidence="1">Carbohydrate degradation; 2-deoxy-D-ribose 1-phosphate degradation; D-glyceraldehyde 3-phosphate and acetaldehyde from 2-deoxy-alpha-D-ribose 1-phosphate: step 2/2.</text>
</comment>
<evidence type="ECO:0000313" key="9">
    <source>
        <dbReference type="Proteomes" id="UP000027180"/>
    </source>
</evidence>
<dbReference type="KEGG" id="rei:IE4771_CH00217"/>
<dbReference type="Pfam" id="PF01791">
    <property type="entry name" value="DeoC"/>
    <property type="match status" value="1"/>
</dbReference>
<dbReference type="HOGENOM" id="CLU_053595_3_1_5"/>
<evidence type="ECO:0000313" key="8">
    <source>
        <dbReference type="EMBL" id="AIC25386.1"/>
    </source>
</evidence>
<evidence type="ECO:0000256" key="4">
    <source>
        <dbReference type="ARBA" id="ARBA00023239"/>
    </source>
</evidence>
<dbReference type="AlphaFoldDB" id="A0A060I1M3"/>
<reference evidence="8 9" key="1">
    <citation type="submission" date="2013-12" db="EMBL/GenBank/DDBJ databases">
        <title>Complete genome sequence of Rhizobium etli bv. mimosae IE4771.</title>
        <authorList>
            <person name="Bustos P."/>
            <person name="Santamaria R.I."/>
            <person name="Lozano L."/>
            <person name="Ormeno-Orrillo E."/>
            <person name="Rogel M.A."/>
            <person name="Romero D."/>
            <person name="Cevallos M.A."/>
            <person name="Martinez-Romero E."/>
            <person name="Gonzalez V."/>
        </authorList>
    </citation>
    <scope>NUCLEOTIDE SEQUENCE [LARGE SCALE GENOMIC DNA]</scope>
    <source>
        <strain evidence="8 9">IE4771</strain>
    </source>
</reference>
<accession>A0A060I1M3</accession>
<dbReference type="OrthoDB" id="6579831at2"/>
<name>A0A060I1M3_RHIET</name>
<evidence type="ECO:0000256" key="5">
    <source>
        <dbReference type="ARBA" id="ARBA00023270"/>
    </source>
</evidence>
<dbReference type="GO" id="GO:0004139">
    <property type="term" value="F:deoxyribose-phosphate aldolase activity"/>
    <property type="evidence" value="ECO:0007669"/>
    <property type="project" value="UniProtKB-UniRule"/>
</dbReference>
<evidence type="ECO:0000256" key="7">
    <source>
        <dbReference type="NCBIfam" id="TIGR00126"/>
    </source>
</evidence>
<protein>
    <recommendedName>
        <fullName evidence="3 7">Deoxyribose-phosphate aldolase</fullName>
        <ecNumber evidence="3 7">4.1.2.4</ecNumber>
    </recommendedName>
</protein>
<comment type="catalytic activity">
    <reaction evidence="6">
        <text>2-deoxy-D-ribose 5-phosphate = D-glyceraldehyde 3-phosphate + acetaldehyde</text>
        <dbReference type="Rhea" id="RHEA:12821"/>
        <dbReference type="ChEBI" id="CHEBI:15343"/>
        <dbReference type="ChEBI" id="CHEBI:59776"/>
        <dbReference type="ChEBI" id="CHEBI:62877"/>
        <dbReference type="EC" id="4.1.2.4"/>
    </reaction>
</comment>
<dbReference type="SUPFAM" id="SSF51569">
    <property type="entry name" value="Aldolase"/>
    <property type="match status" value="1"/>
</dbReference>
<comment type="similarity">
    <text evidence="2">Belongs to the DeoC/FbaB aldolase family. DeoC type 2 subfamily.</text>
</comment>
<dbReference type="CDD" id="cd00959">
    <property type="entry name" value="DeoC"/>
    <property type="match status" value="1"/>
</dbReference>
<dbReference type="RefSeq" id="WP_038686183.1">
    <property type="nucleotide sequence ID" value="NZ_CP006986.1"/>
</dbReference>
<dbReference type="InterPro" id="IPR011343">
    <property type="entry name" value="DeoC"/>
</dbReference>
<dbReference type="InterPro" id="IPR002915">
    <property type="entry name" value="DeoC/FbaB/LacD_aldolase"/>
</dbReference>
<evidence type="ECO:0000256" key="2">
    <source>
        <dbReference type="ARBA" id="ARBA00009473"/>
    </source>
</evidence>
<gene>
    <name evidence="8" type="primary">deoC</name>
    <name evidence="8" type="ORF">IE4771_CH00217</name>
</gene>
<dbReference type="Proteomes" id="UP000027180">
    <property type="component" value="Chromosome"/>
</dbReference>
<dbReference type="GO" id="GO:0005737">
    <property type="term" value="C:cytoplasm"/>
    <property type="evidence" value="ECO:0007669"/>
    <property type="project" value="InterPro"/>
</dbReference>
<dbReference type="InterPro" id="IPR013785">
    <property type="entry name" value="Aldolase_TIM"/>
</dbReference>
<dbReference type="EC" id="4.1.2.4" evidence="3 7"/>
<evidence type="ECO:0000256" key="1">
    <source>
        <dbReference type="ARBA" id="ARBA00004816"/>
    </source>
</evidence>
<dbReference type="EMBL" id="CP006986">
    <property type="protein sequence ID" value="AIC25386.1"/>
    <property type="molecule type" value="Genomic_DNA"/>
</dbReference>
<dbReference type="PANTHER" id="PTHR10889">
    <property type="entry name" value="DEOXYRIBOSE-PHOSPHATE ALDOLASE"/>
    <property type="match status" value="1"/>
</dbReference>